<protein>
    <submittedName>
        <fullName evidence="2">Uncharacterized protein</fullName>
    </submittedName>
</protein>
<reference evidence="2 3" key="1">
    <citation type="journal article" date="2020" name="ISME J.">
        <title>Uncovering the hidden diversity of litter-decomposition mechanisms in mushroom-forming fungi.</title>
        <authorList>
            <person name="Floudas D."/>
            <person name="Bentzer J."/>
            <person name="Ahren D."/>
            <person name="Johansson T."/>
            <person name="Persson P."/>
            <person name="Tunlid A."/>
        </authorList>
    </citation>
    <scope>NUCLEOTIDE SEQUENCE [LARGE SCALE GENOMIC DNA]</scope>
    <source>
        <strain evidence="2 3">CBS 406.79</strain>
    </source>
</reference>
<evidence type="ECO:0000313" key="3">
    <source>
        <dbReference type="Proteomes" id="UP000518752"/>
    </source>
</evidence>
<dbReference type="AlphaFoldDB" id="A0A8H5GM54"/>
<proteinExistence type="predicted"/>
<evidence type="ECO:0000256" key="1">
    <source>
        <dbReference type="SAM" id="MobiDB-lite"/>
    </source>
</evidence>
<feature type="compositionally biased region" description="Polar residues" evidence="1">
    <location>
        <begin position="505"/>
        <end position="517"/>
    </location>
</feature>
<feature type="compositionally biased region" description="Polar residues" evidence="1">
    <location>
        <begin position="707"/>
        <end position="719"/>
    </location>
</feature>
<gene>
    <name evidence="2" type="ORF">D9757_010089</name>
</gene>
<accession>A0A8H5GM54</accession>
<feature type="region of interest" description="Disordered" evidence="1">
    <location>
        <begin position="703"/>
        <end position="725"/>
    </location>
</feature>
<evidence type="ECO:0000313" key="2">
    <source>
        <dbReference type="EMBL" id="KAF5367301.1"/>
    </source>
</evidence>
<keyword evidence="3" id="KW-1185">Reference proteome</keyword>
<sequence length="725" mass="82731">MANARQRRPVNELLDRLNDGLAVPSWKHDTILDNFAQHWFELGPTAEPNKEERLCYTLVTQLPTSTNDLQDFGLYSSNGRILVTKGLSDLFARLELGFSLKTAGSQTTGTMPKNGSMGVLLTGQPGIGKSVSLWYLTIRLLAKHKFEPVFVFRPQRQLLFWEGYAFEFKNSGHAMIGRAFTDALTNFARGNSVKYPDQRCFALHESLPGNQEPPVLGCTIPIYASSPGGAKLRLFKTKYRPYIWGLPTWSKEELWRGLWLDRNVEYAMERITEREVLDIPKRRCPFNPYYDKYDDDVGGSDLDLMSDDSGYNGSDNATVAEEEEEGQYNLSPTFNLSNPDNEGIDIKSLLVMYRYLELAIRTMGWTAREAVDQMKPTDILEYLSKLTNLDWFTAYAAGPQNTTGDRVSFPHTIFYQHLQPAAVDSLDDAMWIIAFKSPIAEDVFTEQLTGKPWRGLHGLLDAMSRSKSPSAAALCGSVFDWMASRQLSYRPPLMNLDEMVRPAKTRSNAQASQTTYSRVPYGSNDEPLQEMTKKEPHTPTKVKLQLMLTNGIRYLDNSTIPDIVSNRFYNGDKYTPLFDSFILHEEHGASTLYFFQYSVSKYKDGYSGQGYHLVLQIYKKARAMMLKGPEEDVVLPNNRFVKRRRSSACRDLDVRFVLVQYRNEPRANWTVPRFDSDKRPLEDRFPFKVYYATLHLETTDPSFGEDLNQNISHSSTTEPVEIDQN</sequence>
<dbReference type="Proteomes" id="UP000518752">
    <property type="component" value="Unassembled WGS sequence"/>
</dbReference>
<dbReference type="EMBL" id="JAACJN010000143">
    <property type="protein sequence ID" value="KAF5367301.1"/>
    <property type="molecule type" value="Genomic_DNA"/>
</dbReference>
<comment type="caution">
    <text evidence="2">The sequence shown here is derived from an EMBL/GenBank/DDBJ whole genome shotgun (WGS) entry which is preliminary data.</text>
</comment>
<organism evidence="2 3">
    <name type="scientific">Collybiopsis confluens</name>
    <dbReference type="NCBI Taxonomy" id="2823264"/>
    <lineage>
        <taxon>Eukaryota</taxon>
        <taxon>Fungi</taxon>
        <taxon>Dikarya</taxon>
        <taxon>Basidiomycota</taxon>
        <taxon>Agaricomycotina</taxon>
        <taxon>Agaricomycetes</taxon>
        <taxon>Agaricomycetidae</taxon>
        <taxon>Agaricales</taxon>
        <taxon>Marasmiineae</taxon>
        <taxon>Omphalotaceae</taxon>
        <taxon>Collybiopsis</taxon>
    </lineage>
</organism>
<feature type="region of interest" description="Disordered" evidence="1">
    <location>
        <begin position="504"/>
        <end position="540"/>
    </location>
</feature>
<name>A0A8H5GM54_9AGAR</name>